<evidence type="ECO:0000313" key="1">
    <source>
        <dbReference type="EMBL" id="KAG2882715.1"/>
    </source>
</evidence>
<sequence length="63" mass="7699">MSWQEASGFIAVRAHWHLREWRHVAVMRTEQWQWPGRVRCRLRHSGFSSPMSHYGTDEHTFQY</sequence>
<gene>
    <name evidence="1" type="ORF">PC117_g26168</name>
</gene>
<dbReference type="EMBL" id="RCMK01002298">
    <property type="protein sequence ID" value="KAG2882715.1"/>
    <property type="molecule type" value="Genomic_DNA"/>
</dbReference>
<dbReference type="AlphaFoldDB" id="A0A8T1AHG9"/>
<evidence type="ECO:0000313" key="2">
    <source>
        <dbReference type="Proteomes" id="UP000736787"/>
    </source>
</evidence>
<dbReference type="Proteomes" id="UP000736787">
    <property type="component" value="Unassembled WGS sequence"/>
</dbReference>
<name>A0A8T1AHG9_9STRA</name>
<organism evidence="1 2">
    <name type="scientific">Phytophthora cactorum</name>
    <dbReference type="NCBI Taxonomy" id="29920"/>
    <lineage>
        <taxon>Eukaryota</taxon>
        <taxon>Sar</taxon>
        <taxon>Stramenopiles</taxon>
        <taxon>Oomycota</taxon>
        <taxon>Peronosporomycetes</taxon>
        <taxon>Peronosporales</taxon>
        <taxon>Peronosporaceae</taxon>
        <taxon>Phytophthora</taxon>
    </lineage>
</organism>
<comment type="caution">
    <text evidence="1">The sequence shown here is derived from an EMBL/GenBank/DDBJ whole genome shotgun (WGS) entry which is preliminary data.</text>
</comment>
<proteinExistence type="predicted"/>
<protein>
    <submittedName>
        <fullName evidence="1">Uncharacterized protein</fullName>
    </submittedName>
</protein>
<reference evidence="1" key="1">
    <citation type="submission" date="2018-10" db="EMBL/GenBank/DDBJ databases">
        <title>Effector identification in a new, highly contiguous assembly of the strawberry crown rot pathogen Phytophthora cactorum.</title>
        <authorList>
            <person name="Armitage A.D."/>
            <person name="Nellist C.F."/>
            <person name="Bates H."/>
            <person name="Vickerstaff R.J."/>
            <person name="Harrison R.J."/>
        </authorList>
    </citation>
    <scope>NUCLEOTIDE SEQUENCE</scope>
    <source>
        <strain evidence="1">4040</strain>
    </source>
</reference>
<accession>A0A8T1AHG9</accession>